<dbReference type="PROSITE" id="PS51257">
    <property type="entry name" value="PROKAR_LIPOPROTEIN"/>
    <property type="match status" value="1"/>
</dbReference>
<sequence>MKNLIVLFCCCLIAVSCGKNTKRKISGEWSVSIFEEDRKYTSNTDNSFSRELLKFDGEALQKMEEDPNQSSVFDGIVHEAYWNIKKDGTWERKVSYTVNEPYDKHKFTRVETGSWMFYTGVGEYKKHERIVFTTATISEMKEFENNDVQTINYKIELSETYETVTSKNKTLELALLGNNSYSEINYSNAAPTGEEIENGTLITSRKYRLTK</sequence>
<gene>
    <name evidence="1" type="ORF">H9Y05_03325</name>
</gene>
<protein>
    <submittedName>
        <fullName evidence="1">Uncharacterized protein</fullName>
    </submittedName>
</protein>
<comment type="caution">
    <text evidence="1">The sequence shown here is derived from an EMBL/GenBank/DDBJ whole genome shotgun (WGS) entry which is preliminary data.</text>
</comment>
<dbReference type="EMBL" id="JACVEL010000002">
    <property type="protein sequence ID" value="MBC9811497.1"/>
    <property type="molecule type" value="Genomic_DNA"/>
</dbReference>
<dbReference type="RefSeq" id="WP_216713509.1">
    <property type="nucleotide sequence ID" value="NZ_JACVEL010000002.1"/>
</dbReference>
<dbReference type="AlphaFoldDB" id="A0A8J6TRT8"/>
<evidence type="ECO:0000313" key="2">
    <source>
        <dbReference type="Proteomes" id="UP000652681"/>
    </source>
</evidence>
<name>A0A8J6TRT8_9FLAO</name>
<reference evidence="1" key="1">
    <citation type="submission" date="2020-09" db="EMBL/GenBank/DDBJ databases">
        <title>Taishania pollutisoli gen. nov., sp. nov., Isolated from Tetrabromobisphenol A-Contaminated Soil.</title>
        <authorList>
            <person name="Chen Q."/>
        </authorList>
    </citation>
    <scope>NUCLEOTIDE SEQUENCE</scope>
    <source>
        <strain evidence="1">CZZ-1</strain>
    </source>
</reference>
<accession>A0A8J6TRT8</accession>
<keyword evidence="2" id="KW-1185">Reference proteome</keyword>
<dbReference type="Proteomes" id="UP000652681">
    <property type="component" value="Unassembled WGS sequence"/>
</dbReference>
<evidence type="ECO:0000313" key="1">
    <source>
        <dbReference type="EMBL" id="MBC9811497.1"/>
    </source>
</evidence>
<organism evidence="1 2">
    <name type="scientific">Taishania pollutisoli</name>
    <dbReference type="NCBI Taxonomy" id="2766479"/>
    <lineage>
        <taxon>Bacteria</taxon>
        <taxon>Pseudomonadati</taxon>
        <taxon>Bacteroidota</taxon>
        <taxon>Flavobacteriia</taxon>
        <taxon>Flavobacteriales</taxon>
        <taxon>Crocinitomicaceae</taxon>
        <taxon>Taishania</taxon>
    </lineage>
</organism>
<proteinExistence type="predicted"/>